<keyword evidence="3" id="KW-1185">Reference proteome</keyword>
<evidence type="ECO:0000313" key="3">
    <source>
        <dbReference type="Proteomes" id="UP001642464"/>
    </source>
</evidence>
<proteinExistence type="predicted"/>
<dbReference type="Proteomes" id="UP001642464">
    <property type="component" value="Unassembled WGS sequence"/>
</dbReference>
<evidence type="ECO:0000256" key="1">
    <source>
        <dbReference type="SAM" id="MobiDB-lite"/>
    </source>
</evidence>
<feature type="non-terminal residue" evidence="2">
    <location>
        <position position="1"/>
    </location>
</feature>
<organism evidence="2 3">
    <name type="scientific">Durusdinium trenchii</name>
    <dbReference type="NCBI Taxonomy" id="1381693"/>
    <lineage>
        <taxon>Eukaryota</taxon>
        <taxon>Sar</taxon>
        <taxon>Alveolata</taxon>
        <taxon>Dinophyceae</taxon>
        <taxon>Suessiales</taxon>
        <taxon>Symbiodiniaceae</taxon>
        <taxon>Durusdinium</taxon>
    </lineage>
</organism>
<dbReference type="SUPFAM" id="SSF57850">
    <property type="entry name" value="RING/U-box"/>
    <property type="match status" value="1"/>
</dbReference>
<protein>
    <recommendedName>
        <fullName evidence="4">RING-type domain-containing protein</fullName>
    </recommendedName>
</protein>
<reference evidence="2 3" key="1">
    <citation type="submission" date="2024-02" db="EMBL/GenBank/DDBJ databases">
        <authorList>
            <person name="Chen Y."/>
            <person name="Shah S."/>
            <person name="Dougan E. K."/>
            <person name="Thang M."/>
            <person name="Chan C."/>
        </authorList>
    </citation>
    <scope>NUCLEOTIDE SEQUENCE [LARGE SCALE GENOMIC DNA]</scope>
</reference>
<evidence type="ECO:0000313" key="2">
    <source>
        <dbReference type="EMBL" id="CAK9016475.1"/>
    </source>
</evidence>
<evidence type="ECO:0008006" key="4">
    <source>
        <dbReference type="Google" id="ProtNLM"/>
    </source>
</evidence>
<comment type="caution">
    <text evidence="2">The sequence shown here is derived from an EMBL/GenBank/DDBJ whole genome shotgun (WGS) entry which is preliminary data.</text>
</comment>
<accession>A0ABP0JQD5</accession>
<feature type="region of interest" description="Disordered" evidence="1">
    <location>
        <begin position="62"/>
        <end position="123"/>
    </location>
</feature>
<dbReference type="EMBL" id="CAXAMM010008122">
    <property type="protein sequence ID" value="CAK9016475.1"/>
    <property type="molecule type" value="Genomic_DNA"/>
</dbReference>
<name>A0ABP0JQD5_9DINO</name>
<sequence>ITKYSEFTSRMSSSHRRILQNVSQDVFNSQVVNKFSLVLTDENIRAIACDLGWQDEWLITNRRRPKAPPPKSGDLTQMFGGPLAPPKAAAPTPPPPRPLMSDDGHMLPTPAAKAAAKASPPEEGEGPLCIICRAVMHNHEAREAIFCGHTFHRLCLIEGSADGGQPGLLSPAVGLPSAPSAMAVVPAVGEEENPDEETEAAAVVNPEDVQAAQEEMELQEVLPTCVAYEHGEDYWWNIGLEANMLDASAITTSGLVYTLFYWAESSRTEAKAEHACRYLKKIAGSSVSVLNQGGGHCYLENGYRLLQALSHQIQLLTDSRLTLTSFVANEQMSLVLQPLSSDVTRVVRGTSVTLVKANGEASPSVDLLDLLQLPILVIGMDQGSSGCAAAAYLSDCGKTAPMCHFYWDGFHRLIRDLTLAQSGCSSTTKRHLQQGQLCGGYMYSINYKPFAKSGFHDDKRALLEAFMQTENKDQKDFKLTAT</sequence>
<gene>
    <name evidence="2" type="ORF">SCF082_LOCUS13207</name>
</gene>